<evidence type="ECO:0000313" key="2">
    <source>
        <dbReference type="Proteomes" id="UP000249682"/>
    </source>
</evidence>
<dbReference type="Proteomes" id="UP000249682">
    <property type="component" value="Chromosome"/>
</dbReference>
<evidence type="ECO:0000313" key="1">
    <source>
        <dbReference type="EMBL" id="AWV48629.1"/>
    </source>
</evidence>
<reference evidence="1 2" key="1">
    <citation type="submission" date="2018-05" db="EMBL/GenBank/DDBJ databases">
        <title>Evolution of small genomes with special reference to Mycobacterium leprae.</title>
        <authorList>
            <person name="Mohanty P.S."/>
            <person name="Bansal A.K."/>
            <person name="Gupta U.D."/>
            <person name="Naaz F."/>
            <person name="Dwivedi V.D."/>
            <person name="Singh H."/>
            <person name="Gupta G."/>
            <person name="Sharma S."/>
            <person name="Arora M."/>
        </authorList>
    </citation>
    <scope>NUCLEOTIDE SEQUENCE [LARGE SCALE GENOMIC DNA]</scope>
    <source>
        <strain evidence="1 2">MRHRU-235-G</strain>
    </source>
</reference>
<accession>A0AAD0KTG9</accession>
<proteinExistence type="predicted"/>
<dbReference type="AlphaFoldDB" id="A0AAD0KTG9"/>
<gene>
    <name evidence="1" type="ORF">DIJ64_12865</name>
</gene>
<protein>
    <submittedName>
        <fullName evidence="1">Uncharacterized protein</fullName>
    </submittedName>
</protein>
<sequence length="60" mass="6436">MTGQILQVIGGRHVPTAEQRLSSWAVRIRQIYATASVVIVSIRTVIDVAPASMAACNLTN</sequence>
<name>A0AAD0KTG9_MYCLR</name>
<dbReference type="RefSeq" id="WP_064430282.1">
    <property type="nucleotide sequence ID" value="NZ_CP029543.1"/>
</dbReference>
<dbReference type="EMBL" id="CP029543">
    <property type="protein sequence ID" value="AWV48629.1"/>
    <property type="molecule type" value="Genomic_DNA"/>
</dbReference>
<organism evidence="1 2">
    <name type="scientific">Mycobacterium leprae</name>
    <dbReference type="NCBI Taxonomy" id="1769"/>
    <lineage>
        <taxon>Bacteria</taxon>
        <taxon>Bacillati</taxon>
        <taxon>Actinomycetota</taxon>
        <taxon>Actinomycetes</taxon>
        <taxon>Mycobacteriales</taxon>
        <taxon>Mycobacteriaceae</taxon>
        <taxon>Mycobacterium</taxon>
    </lineage>
</organism>